<dbReference type="FunFam" id="3.40.50.720:FF:000277">
    <property type="entry name" value="Succinate--CoA ligase [ADP-forming] subunit alpha"/>
    <property type="match status" value="1"/>
</dbReference>
<dbReference type="InterPro" id="IPR011761">
    <property type="entry name" value="ATP-grasp"/>
</dbReference>
<organism evidence="7 8">
    <name type="scientific">Fusarium solani</name>
    <name type="common">Filamentous fungus</name>
    <dbReference type="NCBI Taxonomy" id="169388"/>
    <lineage>
        <taxon>Eukaryota</taxon>
        <taxon>Fungi</taxon>
        <taxon>Dikarya</taxon>
        <taxon>Ascomycota</taxon>
        <taxon>Pezizomycotina</taxon>
        <taxon>Sordariomycetes</taxon>
        <taxon>Hypocreomycetidae</taxon>
        <taxon>Hypocreales</taxon>
        <taxon>Nectriaceae</taxon>
        <taxon>Fusarium</taxon>
        <taxon>Fusarium solani species complex</taxon>
    </lineage>
</organism>
<dbReference type="PROSITE" id="PS00399">
    <property type="entry name" value="SUCCINYL_COA_LIG_2"/>
    <property type="match status" value="1"/>
</dbReference>
<evidence type="ECO:0000256" key="4">
    <source>
        <dbReference type="ARBA" id="ARBA00022741"/>
    </source>
</evidence>
<dbReference type="GO" id="GO:0046872">
    <property type="term" value="F:metal ion binding"/>
    <property type="evidence" value="ECO:0007669"/>
    <property type="project" value="InterPro"/>
</dbReference>
<reference evidence="7" key="1">
    <citation type="journal article" date="2021" name="Nat. Commun.">
        <title>Genetic determinants of endophytism in the Arabidopsis root mycobiome.</title>
        <authorList>
            <person name="Mesny F."/>
            <person name="Miyauchi S."/>
            <person name="Thiergart T."/>
            <person name="Pickel B."/>
            <person name="Atanasova L."/>
            <person name="Karlsson M."/>
            <person name="Huettel B."/>
            <person name="Barry K.W."/>
            <person name="Haridas S."/>
            <person name="Chen C."/>
            <person name="Bauer D."/>
            <person name="Andreopoulos W."/>
            <person name="Pangilinan J."/>
            <person name="LaButti K."/>
            <person name="Riley R."/>
            <person name="Lipzen A."/>
            <person name="Clum A."/>
            <person name="Drula E."/>
            <person name="Henrissat B."/>
            <person name="Kohler A."/>
            <person name="Grigoriev I.V."/>
            <person name="Martin F.M."/>
            <person name="Hacquard S."/>
        </authorList>
    </citation>
    <scope>NUCLEOTIDE SEQUENCE</scope>
    <source>
        <strain evidence="7">FSSC 5 MPI-SDFR-AT-0091</strain>
    </source>
</reference>
<dbReference type="OrthoDB" id="1664372at2759"/>
<proteinExistence type="predicted"/>
<evidence type="ECO:0000256" key="2">
    <source>
        <dbReference type="ARBA" id="ARBA00022598"/>
    </source>
</evidence>
<evidence type="ECO:0000313" key="8">
    <source>
        <dbReference type="Proteomes" id="UP000736672"/>
    </source>
</evidence>
<sequence>MFQHPHVSTSALRRLTKLSRSFSTSLPRQGPYDETIKSLRLNQKSRVIFQGFTGRAATINAKDTIEYGTNVVGGVSPGKGGQTHLDLPVFNTVQEAMAEVKPHVSAVFVPAQFAAKAIIESIEAEVPLVVSVAEHVPVHDMLRVHEILRTQSKTRLVGPNCPGIIAPEQCRVGIMPYKQYTRGCVGIVSKSGTLSYEAVGSTSRAGLGQSIVVGMGGDMLPGTTLADGLRLFFEHEETKGIIVIGEIGGEAELEAAELIKEYRKTANPKPVVAMVAGRTAPEGKTMGHAGAVFSAGDITAGAKAKALEDAGAIVVPHPGVMGEKMRELLEYTVYIMILSRRSAAFQKHVSKLSPRIQRRNLHLHEYQSQSLLKAAGIPIPRGIIAQTVDETKDAIKLLGRNVVIKPQVLLEKSQRYAVKDKEDGEGIATRILGHRTGLHPLDDSIPAVSRLYVEEAVQFDKKWHIAMTVDREDYCPVIRIKDLESSQGSQIHKEQKNPQYSFGFSLRHGISDNIIANISRTLQLPETKTETLRKIIQGMFRIFSEKEAINLETHLLNTVDGRLICSDSGFFFDDAAQKRQPDLFALRDSAQEIREEVEAEKYGLVYVRMDGNIGNVVNGAGLAMATNDAISLYGGSSANFLDAGGQATKETMLQAFGIIMRDERVKAILVNIYGGITRCDMIAESIIAAASELGPLRVPMVVRLQGTNSEAGLKLLSETDLGIHVEADFGEAARKAVELANQDS</sequence>
<dbReference type="EMBL" id="JAGTJS010000019">
    <property type="protein sequence ID" value="KAH7243050.1"/>
    <property type="molecule type" value="Genomic_DNA"/>
</dbReference>
<keyword evidence="2" id="KW-0436">Ligase</keyword>
<evidence type="ECO:0000256" key="3">
    <source>
        <dbReference type="ARBA" id="ARBA00022679"/>
    </source>
</evidence>
<dbReference type="PRINTS" id="PR01798">
    <property type="entry name" value="SCOASYNTHASE"/>
</dbReference>
<comment type="pathway">
    <text evidence="1">Carbohydrate metabolism; tricarboxylic acid cycle; succinate from succinyl-CoA (ligase route): step 1/1.</text>
</comment>
<dbReference type="InterPro" id="IPR033847">
    <property type="entry name" value="Citrt_syn/SCS-alpha_CS"/>
</dbReference>
<dbReference type="InterPro" id="IPR013650">
    <property type="entry name" value="ATP-grasp_succ-CoA_synth-type"/>
</dbReference>
<dbReference type="Gene3D" id="3.40.50.720">
    <property type="entry name" value="NAD(P)-binding Rossmann-like Domain"/>
    <property type="match status" value="1"/>
</dbReference>
<keyword evidence="8" id="KW-1185">Reference proteome</keyword>
<dbReference type="InterPro" id="IPR017866">
    <property type="entry name" value="Succ-CoA_synthase_bsu_CS"/>
</dbReference>
<protein>
    <submittedName>
        <fullName evidence="7">Succinyl-CoA synthetase subunit alpha</fullName>
    </submittedName>
</protein>
<dbReference type="NCBIfam" id="NF004230">
    <property type="entry name" value="PRK05678.1"/>
    <property type="match status" value="1"/>
</dbReference>
<dbReference type="Pfam" id="PF02629">
    <property type="entry name" value="CoA_binding"/>
    <property type="match status" value="1"/>
</dbReference>
<gene>
    <name evidence="7" type="ORF">B0J15DRAFT_528798</name>
</gene>
<feature type="domain" description="ATP-grasp" evidence="6">
    <location>
        <begin position="369"/>
        <end position="406"/>
    </location>
</feature>
<dbReference type="PANTHER" id="PTHR11117">
    <property type="entry name" value="SUCCINYL-COA LIGASE SUBUNIT ALPHA"/>
    <property type="match status" value="1"/>
</dbReference>
<dbReference type="GO" id="GO:0004775">
    <property type="term" value="F:succinate-CoA ligase (ADP-forming) activity"/>
    <property type="evidence" value="ECO:0007669"/>
    <property type="project" value="TreeGrafter"/>
</dbReference>
<keyword evidence="5" id="KW-0067">ATP-binding</keyword>
<dbReference type="AlphaFoldDB" id="A0A9P9GQX3"/>
<dbReference type="SUPFAM" id="SSF51735">
    <property type="entry name" value="NAD(P)-binding Rossmann-fold domains"/>
    <property type="match status" value="1"/>
</dbReference>
<dbReference type="SUPFAM" id="SSF56059">
    <property type="entry name" value="Glutathione synthetase ATP-binding domain-like"/>
    <property type="match status" value="1"/>
</dbReference>
<dbReference type="InterPro" id="IPR017440">
    <property type="entry name" value="Cit_synth/succinyl-CoA_lig_AS"/>
</dbReference>
<evidence type="ECO:0000256" key="1">
    <source>
        <dbReference type="ARBA" id="ARBA00005064"/>
    </source>
</evidence>
<dbReference type="PROSITE" id="PS50975">
    <property type="entry name" value="ATP_GRASP"/>
    <property type="match status" value="1"/>
</dbReference>
<dbReference type="InterPro" id="IPR003781">
    <property type="entry name" value="CoA-bd"/>
</dbReference>
<comment type="caution">
    <text evidence="7">The sequence shown here is derived from an EMBL/GenBank/DDBJ whole genome shotgun (WGS) entry which is preliminary data.</text>
</comment>
<dbReference type="InterPro" id="IPR005811">
    <property type="entry name" value="SUCC_ACL_C"/>
</dbReference>
<dbReference type="SMART" id="SM00881">
    <property type="entry name" value="CoA_binding"/>
    <property type="match status" value="1"/>
</dbReference>
<dbReference type="GO" id="GO:0016740">
    <property type="term" value="F:transferase activity"/>
    <property type="evidence" value="ECO:0007669"/>
    <property type="project" value="UniProtKB-KW"/>
</dbReference>
<dbReference type="Gene3D" id="3.30.470.20">
    <property type="entry name" value="ATP-grasp fold, B domain"/>
    <property type="match status" value="1"/>
</dbReference>
<dbReference type="GO" id="GO:0005739">
    <property type="term" value="C:mitochondrion"/>
    <property type="evidence" value="ECO:0007669"/>
    <property type="project" value="TreeGrafter"/>
</dbReference>
<dbReference type="GO" id="GO:0006099">
    <property type="term" value="P:tricarboxylic acid cycle"/>
    <property type="evidence" value="ECO:0007669"/>
    <property type="project" value="TreeGrafter"/>
</dbReference>
<evidence type="ECO:0000256" key="5">
    <source>
        <dbReference type="PROSITE-ProRule" id="PRU00409"/>
    </source>
</evidence>
<dbReference type="PROSITE" id="PS01216">
    <property type="entry name" value="SUCCINYL_COA_LIG_1"/>
    <property type="match status" value="1"/>
</dbReference>
<name>A0A9P9GQX3_FUSSL</name>
<dbReference type="Gene3D" id="3.30.1490.20">
    <property type="entry name" value="ATP-grasp fold, A domain"/>
    <property type="match status" value="1"/>
</dbReference>
<dbReference type="InterPro" id="IPR013815">
    <property type="entry name" value="ATP_grasp_subdomain_1"/>
</dbReference>
<dbReference type="Proteomes" id="UP000736672">
    <property type="component" value="Unassembled WGS sequence"/>
</dbReference>
<dbReference type="SUPFAM" id="SSF52210">
    <property type="entry name" value="Succinyl-CoA synthetase domains"/>
    <property type="match status" value="2"/>
</dbReference>
<keyword evidence="3" id="KW-0808">Transferase</keyword>
<dbReference type="InterPro" id="IPR016102">
    <property type="entry name" value="Succinyl-CoA_synth-like"/>
</dbReference>
<dbReference type="GO" id="GO:0009361">
    <property type="term" value="C:succinate-CoA ligase complex (ADP-forming)"/>
    <property type="evidence" value="ECO:0007669"/>
    <property type="project" value="TreeGrafter"/>
</dbReference>
<dbReference type="GO" id="GO:0005524">
    <property type="term" value="F:ATP binding"/>
    <property type="evidence" value="ECO:0007669"/>
    <property type="project" value="UniProtKB-UniRule"/>
</dbReference>
<dbReference type="Pfam" id="PF00549">
    <property type="entry name" value="Ligase_CoA"/>
    <property type="match status" value="2"/>
</dbReference>
<dbReference type="Pfam" id="PF08442">
    <property type="entry name" value="ATP-grasp_2"/>
    <property type="match status" value="1"/>
</dbReference>
<dbReference type="GO" id="GO:0004776">
    <property type="term" value="F:succinate-CoA ligase (GDP-forming) activity"/>
    <property type="evidence" value="ECO:0007669"/>
    <property type="project" value="TreeGrafter"/>
</dbReference>
<keyword evidence="4 5" id="KW-0547">Nucleotide-binding</keyword>
<accession>A0A9P9GQX3</accession>
<dbReference type="PANTHER" id="PTHR11117:SF6">
    <property type="entry name" value="SYNTHETASE SUBUNIT ALPHA, PUTATIVE (AFU_ORTHOLOGUE AFUA_1G10830)-RELATED"/>
    <property type="match status" value="1"/>
</dbReference>
<dbReference type="FunFam" id="3.40.50.261:FF:000001">
    <property type="entry name" value="Succinate--CoA ligase [ADP-forming] subunit beta"/>
    <property type="match status" value="1"/>
</dbReference>
<dbReference type="Gene3D" id="3.40.50.261">
    <property type="entry name" value="Succinyl-CoA synthetase domains"/>
    <property type="match status" value="2"/>
</dbReference>
<dbReference type="PROSITE" id="PS01217">
    <property type="entry name" value="SUCCINYL_COA_LIG_3"/>
    <property type="match status" value="1"/>
</dbReference>
<dbReference type="InterPro" id="IPR036291">
    <property type="entry name" value="NAD(P)-bd_dom_sf"/>
</dbReference>
<evidence type="ECO:0000313" key="7">
    <source>
        <dbReference type="EMBL" id="KAH7243050.1"/>
    </source>
</evidence>
<evidence type="ECO:0000259" key="6">
    <source>
        <dbReference type="PROSITE" id="PS50975"/>
    </source>
</evidence>